<organism evidence="2 3">
    <name type="scientific">Arboricoccus pini</name>
    <dbReference type="NCBI Taxonomy" id="1963835"/>
    <lineage>
        <taxon>Bacteria</taxon>
        <taxon>Pseudomonadati</taxon>
        <taxon>Pseudomonadota</taxon>
        <taxon>Alphaproteobacteria</taxon>
        <taxon>Geminicoccales</taxon>
        <taxon>Geminicoccaceae</taxon>
        <taxon>Arboricoccus</taxon>
    </lineage>
</organism>
<dbReference type="OrthoDB" id="9787068at2"/>
<dbReference type="AlphaFoldDB" id="A0A212RD23"/>
<evidence type="ECO:0000313" key="2">
    <source>
        <dbReference type="EMBL" id="SNB70138.1"/>
    </source>
</evidence>
<keyword evidence="3" id="KW-1185">Reference proteome</keyword>
<dbReference type="InterPro" id="IPR036237">
    <property type="entry name" value="Xyl_isomerase-like_sf"/>
</dbReference>
<dbReference type="InterPro" id="IPR013022">
    <property type="entry name" value="Xyl_isomerase-like_TIM-brl"/>
</dbReference>
<dbReference type="Pfam" id="PF01261">
    <property type="entry name" value="AP_endonuc_2"/>
    <property type="match status" value="1"/>
</dbReference>
<dbReference type="Proteomes" id="UP000197065">
    <property type="component" value="Unassembled WGS sequence"/>
</dbReference>
<dbReference type="EMBL" id="FYEH01000007">
    <property type="protein sequence ID" value="SNB70138.1"/>
    <property type="molecule type" value="Genomic_DNA"/>
</dbReference>
<dbReference type="InterPro" id="IPR050312">
    <property type="entry name" value="IolE/XylAMocC-like"/>
</dbReference>
<proteinExistence type="predicted"/>
<accession>A0A212RD23</accession>
<keyword evidence="2" id="KW-0413">Isomerase</keyword>
<sequence>MASLDRLSLNLATFEDVLDLNGALDLLARNGIRYAAPTRRQWEEEGPRQVSRGLRGAGIAPSSLADDAGFIAEGGSDRRRLLDAHRRAIEAAAEMGAPCLTVAGGGLLPGFKDLTGARHMVEDGLASILDDALAAGVVLAIEPAHPMLAAANVVTTLRQALDICDGLGTSGVAVALDLFSTWWDPALPDLIEPAGRRIALCQLADWPVASSSMPTERMLMGDGVIEFRPWLRLLADHGYDRPIEVEIVSRFWREREPLAFLHAVMERFESAC</sequence>
<dbReference type="SUPFAM" id="SSF51658">
    <property type="entry name" value="Xylose isomerase-like"/>
    <property type="match status" value="1"/>
</dbReference>
<feature type="domain" description="Xylose isomerase-like TIM barrel" evidence="1">
    <location>
        <begin position="25"/>
        <end position="250"/>
    </location>
</feature>
<dbReference type="PANTHER" id="PTHR12110:SF52">
    <property type="entry name" value="XYLOSE ISOMERASE"/>
    <property type="match status" value="1"/>
</dbReference>
<dbReference type="PANTHER" id="PTHR12110">
    <property type="entry name" value="HYDROXYPYRUVATE ISOMERASE"/>
    <property type="match status" value="1"/>
</dbReference>
<dbReference type="GO" id="GO:0016853">
    <property type="term" value="F:isomerase activity"/>
    <property type="evidence" value="ECO:0007669"/>
    <property type="project" value="UniProtKB-KW"/>
</dbReference>
<gene>
    <name evidence="2" type="ORF">SAMN07250955_107122</name>
</gene>
<protein>
    <submittedName>
        <fullName evidence="2">Sugar phosphate isomerase/epimerase</fullName>
    </submittedName>
</protein>
<reference evidence="2 3" key="1">
    <citation type="submission" date="2017-06" db="EMBL/GenBank/DDBJ databases">
        <authorList>
            <person name="Kim H.J."/>
            <person name="Triplett B.A."/>
        </authorList>
    </citation>
    <scope>NUCLEOTIDE SEQUENCE [LARGE SCALE GENOMIC DNA]</scope>
    <source>
        <strain evidence="2 3">B29T1</strain>
    </source>
</reference>
<name>A0A212RD23_9PROT</name>
<dbReference type="RefSeq" id="WP_088561686.1">
    <property type="nucleotide sequence ID" value="NZ_FYEH01000007.1"/>
</dbReference>
<dbReference type="Gene3D" id="3.20.20.150">
    <property type="entry name" value="Divalent-metal-dependent TIM barrel enzymes"/>
    <property type="match status" value="1"/>
</dbReference>
<evidence type="ECO:0000313" key="3">
    <source>
        <dbReference type="Proteomes" id="UP000197065"/>
    </source>
</evidence>
<evidence type="ECO:0000259" key="1">
    <source>
        <dbReference type="Pfam" id="PF01261"/>
    </source>
</evidence>